<feature type="binding site" evidence="18">
    <location>
        <position position="137"/>
    </location>
    <ligand>
        <name>UDP-N-acetyl-alpha-D-glucosamine</name>
        <dbReference type="ChEBI" id="CHEBI:57705"/>
    </ligand>
</feature>
<feature type="region of interest" description="Linker" evidence="18">
    <location>
        <begin position="228"/>
        <end position="248"/>
    </location>
</feature>
<dbReference type="GO" id="GO:0003977">
    <property type="term" value="F:UDP-N-acetylglucosamine diphosphorylase activity"/>
    <property type="evidence" value="ECO:0007669"/>
    <property type="project" value="UniProtKB-UniRule"/>
</dbReference>
<feature type="binding site" evidence="18">
    <location>
        <begin position="78"/>
        <end position="79"/>
    </location>
    <ligand>
        <name>UDP-N-acetyl-alpha-D-glucosamine</name>
        <dbReference type="ChEBI" id="CHEBI:57705"/>
    </ligand>
</feature>
<dbReference type="InterPro" id="IPR050065">
    <property type="entry name" value="GlmU-like"/>
</dbReference>
<evidence type="ECO:0000256" key="18">
    <source>
        <dbReference type="HAMAP-Rule" id="MF_01631"/>
    </source>
</evidence>
<dbReference type="GO" id="GO:0008360">
    <property type="term" value="P:regulation of cell shape"/>
    <property type="evidence" value="ECO:0007669"/>
    <property type="project" value="UniProtKB-KW"/>
</dbReference>
<dbReference type="EC" id="2.3.1.157" evidence="18"/>
<feature type="binding site" evidence="18">
    <location>
        <begin position="384"/>
        <end position="385"/>
    </location>
    <ligand>
        <name>acetyl-CoA</name>
        <dbReference type="ChEBI" id="CHEBI:57288"/>
    </ligand>
</feature>
<evidence type="ECO:0000256" key="10">
    <source>
        <dbReference type="ARBA" id="ARBA00022960"/>
    </source>
</evidence>
<feature type="binding site" evidence="18">
    <location>
        <position position="331"/>
    </location>
    <ligand>
        <name>UDP-N-acetyl-alpha-D-glucosamine</name>
        <dbReference type="ChEBI" id="CHEBI:57705"/>
    </ligand>
</feature>
<sequence>MKLGVVILAAGKGTRMRSTLPKVLHPLAGRPLLGHVLDAAVALGAAQVCVVYGHGGAQVPAAFPQSQAVWVEQAERLGTGHAVLQAMPAMAAMDRVLVLYGDVPLIEPETLNRLVDDTAETRLGLLTMELTDPTGYGRIVRDKSNRVLRIVEQKDASTAERAITEVNTGIIVAERACLADWLGRVGNDNVQREYYLTDVIGLAVGDGVAVATCAPESPEEVAGVNDRAQLAQLERHYQHGLAEKLMRDGTSLADPTRIDVRGSLICDQDVFLDVNLICEGRVRIGANCRIGPNCFLKDCTLGVGVEVFANSIIDGATVAAGARIGPFARLRPETEIAEDCHIGNFVEVKKSHIAAGSKVNHLSYIGDAEIGARVNVGAGTITCNYDGAHKHLTQIGDGAFIGSNTALVAPVTVGTGATIGAGSVISRDAPAEKLTLTRARQATIEGWQRPVKSSS</sequence>
<comment type="similarity">
    <text evidence="2 18">In the C-terminal section; belongs to the transferase hexapeptide repeat family.</text>
</comment>
<evidence type="ECO:0000313" key="21">
    <source>
        <dbReference type="Proteomes" id="UP001138768"/>
    </source>
</evidence>
<dbReference type="GO" id="GO:0005737">
    <property type="term" value="C:cytoplasm"/>
    <property type="evidence" value="ECO:0007669"/>
    <property type="project" value="UniProtKB-SubCell"/>
</dbReference>
<keyword evidence="6 18" id="KW-0548">Nucleotidyltransferase</keyword>
<keyword evidence="12 18" id="KW-0511">Multifunctional enzyme</keyword>
<keyword evidence="21" id="KW-1185">Reference proteome</keyword>
<keyword evidence="10 18" id="KW-0133">Cell shape</keyword>
<dbReference type="Gene3D" id="3.90.550.10">
    <property type="entry name" value="Spore Coat Polysaccharide Biosynthesis Protein SpsA, Chain A"/>
    <property type="match status" value="1"/>
</dbReference>
<evidence type="ECO:0000256" key="1">
    <source>
        <dbReference type="ARBA" id="ARBA00004496"/>
    </source>
</evidence>
<comment type="catalytic activity">
    <reaction evidence="15 18">
        <text>alpha-D-glucosamine 1-phosphate + acetyl-CoA = N-acetyl-alpha-D-glucosamine 1-phosphate + CoA + H(+)</text>
        <dbReference type="Rhea" id="RHEA:13725"/>
        <dbReference type="ChEBI" id="CHEBI:15378"/>
        <dbReference type="ChEBI" id="CHEBI:57287"/>
        <dbReference type="ChEBI" id="CHEBI:57288"/>
        <dbReference type="ChEBI" id="CHEBI:57776"/>
        <dbReference type="ChEBI" id="CHEBI:58516"/>
        <dbReference type="EC" id="2.3.1.157"/>
    </reaction>
</comment>
<reference evidence="20 21" key="1">
    <citation type="journal article" date="2020" name="Microorganisms">
        <title>Osmotic Adaptation and Compatible Solute Biosynthesis of Phototrophic Bacteria as Revealed from Genome Analyses.</title>
        <authorList>
            <person name="Imhoff J.F."/>
            <person name="Rahn T."/>
            <person name="Kunzel S."/>
            <person name="Keller A."/>
            <person name="Neulinger S.C."/>
        </authorList>
    </citation>
    <scope>NUCLEOTIDE SEQUENCE [LARGE SCALE GENOMIC DNA]</scope>
    <source>
        <strain evidence="20 21">DSM 25653</strain>
    </source>
</reference>
<dbReference type="GO" id="GO:0000902">
    <property type="term" value="P:cell morphogenesis"/>
    <property type="evidence" value="ECO:0007669"/>
    <property type="project" value="UniProtKB-UniRule"/>
</dbReference>
<feature type="binding site" evidence="18">
    <location>
        <position position="152"/>
    </location>
    <ligand>
        <name>UDP-N-acetyl-alpha-D-glucosamine</name>
        <dbReference type="ChEBI" id="CHEBI:57705"/>
    </ligand>
</feature>
<feature type="domain" description="MobA-like NTP transferase" evidence="19">
    <location>
        <begin position="5"/>
        <end position="120"/>
    </location>
</feature>
<comment type="function">
    <text evidence="17 18">Catalyzes the last two sequential reactions in the de novo biosynthetic pathway for UDP-N-acetylglucosamine (UDP-GlcNAc). The C-terminal domain catalyzes the transfer of acetyl group from acetyl coenzyme A to glucosamine-1-phosphate (GlcN-1-P) to produce N-acetylglucosamine-1-phosphate (GlcNAc-1-P), which is converted into UDP-GlcNAc by the transfer of uridine 5-monophosphate (from uridine 5-triphosphate), a reaction catalyzed by the N-terminal domain.</text>
</comment>
<feature type="binding site" evidence="18">
    <location>
        <position position="22"/>
    </location>
    <ligand>
        <name>UDP-N-acetyl-alpha-D-glucosamine</name>
        <dbReference type="ChEBI" id="CHEBI:57705"/>
    </ligand>
</feature>
<dbReference type="GO" id="GO:0009245">
    <property type="term" value="P:lipid A biosynthetic process"/>
    <property type="evidence" value="ECO:0007669"/>
    <property type="project" value="UniProtKB-UniRule"/>
</dbReference>
<evidence type="ECO:0000256" key="13">
    <source>
        <dbReference type="ARBA" id="ARBA00023315"/>
    </source>
</evidence>
<comment type="catalytic activity">
    <reaction evidence="16 18">
        <text>N-acetyl-alpha-D-glucosamine 1-phosphate + UTP + H(+) = UDP-N-acetyl-alpha-D-glucosamine + diphosphate</text>
        <dbReference type="Rhea" id="RHEA:13509"/>
        <dbReference type="ChEBI" id="CHEBI:15378"/>
        <dbReference type="ChEBI" id="CHEBI:33019"/>
        <dbReference type="ChEBI" id="CHEBI:46398"/>
        <dbReference type="ChEBI" id="CHEBI:57705"/>
        <dbReference type="ChEBI" id="CHEBI:57776"/>
        <dbReference type="EC" id="2.7.7.23"/>
    </reaction>
</comment>
<feature type="binding site" evidence="18">
    <location>
        <position position="167"/>
    </location>
    <ligand>
        <name>UDP-N-acetyl-alpha-D-glucosamine</name>
        <dbReference type="ChEBI" id="CHEBI:57705"/>
    </ligand>
</feature>
<dbReference type="AlphaFoldDB" id="A0A9X0WAQ2"/>
<name>A0A9X0WAQ2_9GAMM</name>
<feature type="binding site" evidence="18">
    <location>
        <position position="378"/>
    </location>
    <ligand>
        <name>acetyl-CoA</name>
        <dbReference type="ChEBI" id="CHEBI:57288"/>
    </ligand>
</feature>
<evidence type="ECO:0000256" key="5">
    <source>
        <dbReference type="ARBA" id="ARBA00022679"/>
    </source>
</evidence>
<dbReference type="InterPro" id="IPR005882">
    <property type="entry name" value="Bifunctional_GlmU"/>
</dbReference>
<dbReference type="InterPro" id="IPR011004">
    <property type="entry name" value="Trimer_LpxA-like_sf"/>
</dbReference>
<evidence type="ECO:0000256" key="9">
    <source>
        <dbReference type="ARBA" id="ARBA00022842"/>
    </source>
</evidence>
<feature type="binding site" evidence="18">
    <location>
        <position position="403"/>
    </location>
    <ligand>
        <name>acetyl-CoA</name>
        <dbReference type="ChEBI" id="CHEBI:57288"/>
    </ligand>
</feature>
<dbReference type="GO" id="GO:0006048">
    <property type="term" value="P:UDP-N-acetylglucosamine biosynthetic process"/>
    <property type="evidence" value="ECO:0007669"/>
    <property type="project" value="InterPro"/>
</dbReference>
<keyword evidence="9 18" id="KW-0460">Magnesium</keyword>
<dbReference type="NCBIfam" id="TIGR01173">
    <property type="entry name" value="glmU"/>
    <property type="match status" value="1"/>
</dbReference>
<organism evidence="20 21">
    <name type="scientific">Lamprobacter modestohalophilus</name>
    <dbReference type="NCBI Taxonomy" id="1064514"/>
    <lineage>
        <taxon>Bacteria</taxon>
        <taxon>Pseudomonadati</taxon>
        <taxon>Pseudomonadota</taxon>
        <taxon>Gammaproteobacteria</taxon>
        <taxon>Chromatiales</taxon>
        <taxon>Chromatiaceae</taxon>
        <taxon>Lamprobacter</taxon>
    </lineage>
</organism>
<evidence type="ECO:0000256" key="3">
    <source>
        <dbReference type="ARBA" id="ARBA00007947"/>
    </source>
</evidence>
<dbReference type="InterPro" id="IPR038009">
    <property type="entry name" value="GlmU_C_LbH"/>
</dbReference>
<comment type="cofactor">
    <cofactor evidence="18">
        <name>Mg(2+)</name>
        <dbReference type="ChEBI" id="CHEBI:18420"/>
    </cofactor>
    <text evidence="18">Binds 1 Mg(2+) ion per subunit.</text>
</comment>
<dbReference type="Gene3D" id="2.160.10.10">
    <property type="entry name" value="Hexapeptide repeat proteins"/>
    <property type="match status" value="1"/>
</dbReference>
<feature type="binding site" evidence="18">
    <location>
        <position position="225"/>
    </location>
    <ligand>
        <name>Mg(2+)</name>
        <dbReference type="ChEBI" id="CHEBI:18420"/>
    </ligand>
</feature>
<dbReference type="GO" id="GO:0019134">
    <property type="term" value="F:glucosamine-1-phosphate N-acetyltransferase activity"/>
    <property type="evidence" value="ECO:0007669"/>
    <property type="project" value="UniProtKB-UniRule"/>
</dbReference>
<feature type="binding site" evidence="18">
    <location>
        <position position="349"/>
    </location>
    <ligand>
        <name>UDP-N-acetyl-alpha-D-glucosamine</name>
        <dbReference type="ChEBI" id="CHEBI:57705"/>
    </ligand>
</feature>
<dbReference type="EC" id="2.7.7.23" evidence="18"/>
<evidence type="ECO:0000256" key="14">
    <source>
        <dbReference type="ARBA" id="ARBA00023316"/>
    </source>
</evidence>
<dbReference type="InterPro" id="IPR001451">
    <property type="entry name" value="Hexapep"/>
</dbReference>
<keyword evidence="8 18" id="KW-0677">Repeat</keyword>
<dbReference type="RefSeq" id="WP_200246189.1">
    <property type="nucleotide sequence ID" value="NZ_NRRY01000028.1"/>
</dbReference>
<feature type="region of interest" description="N-acetyltransferase" evidence="18">
    <location>
        <begin position="249"/>
        <end position="455"/>
    </location>
</feature>
<keyword evidence="4 18" id="KW-0963">Cytoplasm</keyword>
<keyword evidence="13 18" id="KW-0012">Acyltransferase</keyword>
<dbReference type="PANTHER" id="PTHR43584:SF3">
    <property type="entry name" value="BIFUNCTIONAL PROTEIN GLMU"/>
    <property type="match status" value="1"/>
</dbReference>
<keyword evidence="5 18" id="KW-0808">Transferase</keyword>
<dbReference type="EMBL" id="NRRY01000028">
    <property type="protein sequence ID" value="MBK1619916.1"/>
    <property type="molecule type" value="Genomic_DNA"/>
</dbReference>
<evidence type="ECO:0000256" key="11">
    <source>
        <dbReference type="ARBA" id="ARBA00022984"/>
    </source>
</evidence>
<dbReference type="GO" id="GO:0071555">
    <property type="term" value="P:cell wall organization"/>
    <property type="evidence" value="ECO:0007669"/>
    <property type="project" value="UniProtKB-KW"/>
</dbReference>
<dbReference type="PANTHER" id="PTHR43584">
    <property type="entry name" value="NUCLEOTIDYL TRANSFERASE"/>
    <property type="match status" value="1"/>
</dbReference>
<feature type="binding site" evidence="18">
    <location>
        <position position="364"/>
    </location>
    <ligand>
        <name>UDP-N-acetyl-alpha-D-glucosamine</name>
        <dbReference type="ChEBI" id="CHEBI:57705"/>
    </ligand>
</feature>
<evidence type="ECO:0000256" key="15">
    <source>
        <dbReference type="ARBA" id="ARBA00048247"/>
    </source>
</evidence>
<accession>A0A9X0WAQ2</accession>
<comment type="subcellular location">
    <subcellularLocation>
        <location evidence="1 18">Cytoplasm</location>
    </subcellularLocation>
</comment>
<dbReference type="InterPro" id="IPR029044">
    <property type="entry name" value="Nucleotide-diphossugar_trans"/>
</dbReference>
<dbReference type="Pfam" id="PF00132">
    <property type="entry name" value="Hexapep"/>
    <property type="match status" value="1"/>
</dbReference>
<dbReference type="InterPro" id="IPR025877">
    <property type="entry name" value="MobA-like_NTP_Trfase"/>
</dbReference>
<evidence type="ECO:0000256" key="16">
    <source>
        <dbReference type="ARBA" id="ARBA00048493"/>
    </source>
</evidence>
<keyword evidence="7 18" id="KW-0479">Metal-binding</keyword>
<evidence type="ECO:0000256" key="6">
    <source>
        <dbReference type="ARBA" id="ARBA00022695"/>
    </source>
</evidence>
<evidence type="ECO:0000259" key="19">
    <source>
        <dbReference type="Pfam" id="PF12804"/>
    </source>
</evidence>
<protein>
    <recommendedName>
        <fullName evidence="18">Bifunctional protein GlmU</fullName>
    </recommendedName>
    <domain>
        <recommendedName>
            <fullName evidence="18">UDP-N-acetylglucosamine pyrophosphorylase</fullName>
            <ecNumber evidence="18">2.7.7.23</ecNumber>
        </recommendedName>
        <alternativeName>
            <fullName evidence="18">N-acetylglucosamine-1-phosphate uridyltransferase</fullName>
        </alternativeName>
    </domain>
    <domain>
        <recommendedName>
            <fullName evidence="18">Glucosamine-1-phosphate N-acetyltransferase</fullName>
            <ecNumber evidence="18">2.3.1.157</ecNumber>
        </recommendedName>
    </domain>
</protein>
<evidence type="ECO:0000256" key="7">
    <source>
        <dbReference type="ARBA" id="ARBA00022723"/>
    </source>
</evidence>
<dbReference type="CDD" id="cd02540">
    <property type="entry name" value="GT2_GlmU_N_bac"/>
    <property type="match status" value="1"/>
</dbReference>
<evidence type="ECO:0000313" key="20">
    <source>
        <dbReference type="EMBL" id="MBK1619916.1"/>
    </source>
</evidence>
<gene>
    <name evidence="18 20" type="primary">glmU</name>
    <name evidence="20" type="ORF">CKO42_15980</name>
</gene>
<dbReference type="HAMAP" id="MF_01631">
    <property type="entry name" value="GlmU"/>
    <property type="match status" value="1"/>
</dbReference>
<dbReference type="Proteomes" id="UP001138768">
    <property type="component" value="Unassembled WGS sequence"/>
</dbReference>
<comment type="subunit">
    <text evidence="18">Homotrimer.</text>
</comment>
<dbReference type="Pfam" id="PF12804">
    <property type="entry name" value="NTP_transf_3"/>
    <property type="match status" value="1"/>
</dbReference>
<evidence type="ECO:0000256" key="8">
    <source>
        <dbReference type="ARBA" id="ARBA00022737"/>
    </source>
</evidence>
<dbReference type="SUPFAM" id="SSF51161">
    <property type="entry name" value="Trimeric LpxA-like enzymes"/>
    <property type="match status" value="1"/>
</dbReference>
<comment type="pathway">
    <text evidence="18">Nucleotide-sugar biosynthesis; UDP-N-acetyl-alpha-D-glucosamine biosynthesis; N-acetyl-alpha-D-glucosamine 1-phosphate from alpha-D-glucosamine 6-phosphate (route II): step 2/2.</text>
</comment>
<proteinExistence type="inferred from homology"/>
<feature type="binding site" evidence="18">
    <location>
        <begin position="100"/>
        <end position="102"/>
    </location>
    <ligand>
        <name>UDP-N-acetyl-alpha-D-glucosamine</name>
        <dbReference type="ChEBI" id="CHEBI:57705"/>
    </ligand>
</feature>
<keyword evidence="14 18" id="KW-0961">Cell wall biogenesis/degradation</keyword>
<feature type="binding site" evidence="18">
    <location>
        <position position="421"/>
    </location>
    <ligand>
        <name>acetyl-CoA</name>
        <dbReference type="ChEBI" id="CHEBI:57288"/>
    </ligand>
</feature>
<feature type="binding site" evidence="18">
    <location>
        <position position="73"/>
    </location>
    <ligand>
        <name>UDP-N-acetyl-alpha-D-glucosamine</name>
        <dbReference type="ChEBI" id="CHEBI:57705"/>
    </ligand>
</feature>
<dbReference type="GO" id="GO:0000287">
    <property type="term" value="F:magnesium ion binding"/>
    <property type="evidence" value="ECO:0007669"/>
    <property type="project" value="UniProtKB-UniRule"/>
</dbReference>
<feature type="binding site" evidence="18">
    <location>
        <position position="102"/>
    </location>
    <ligand>
        <name>Mg(2+)</name>
        <dbReference type="ChEBI" id="CHEBI:18420"/>
    </ligand>
</feature>
<feature type="binding site" evidence="18">
    <location>
        <begin position="8"/>
        <end position="11"/>
    </location>
    <ligand>
        <name>UDP-N-acetyl-alpha-D-glucosamine</name>
        <dbReference type="ChEBI" id="CHEBI:57705"/>
    </ligand>
</feature>
<comment type="pathway">
    <text evidence="18">Bacterial outer membrane biogenesis; LPS lipid A biosynthesis.</text>
</comment>
<feature type="binding site" evidence="18">
    <location>
        <position position="225"/>
    </location>
    <ligand>
        <name>UDP-N-acetyl-alpha-D-glucosamine</name>
        <dbReference type="ChEBI" id="CHEBI:57705"/>
    </ligand>
</feature>
<evidence type="ECO:0000256" key="2">
    <source>
        <dbReference type="ARBA" id="ARBA00007707"/>
    </source>
</evidence>
<dbReference type="SUPFAM" id="SSF53448">
    <property type="entry name" value="Nucleotide-diphospho-sugar transferases"/>
    <property type="match status" value="1"/>
</dbReference>
<dbReference type="GO" id="GO:0009252">
    <property type="term" value="P:peptidoglycan biosynthetic process"/>
    <property type="evidence" value="ECO:0007669"/>
    <property type="project" value="UniProtKB-UniRule"/>
</dbReference>
<evidence type="ECO:0000256" key="4">
    <source>
        <dbReference type="ARBA" id="ARBA00022490"/>
    </source>
</evidence>
<dbReference type="GO" id="GO:0016020">
    <property type="term" value="C:membrane"/>
    <property type="evidence" value="ECO:0007669"/>
    <property type="project" value="GOC"/>
</dbReference>
<evidence type="ECO:0000256" key="17">
    <source>
        <dbReference type="ARBA" id="ARBA00049628"/>
    </source>
</evidence>
<comment type="pathway">
    <text evidence="18">Nucleotide-sugar biosynthesis; UDP-N-acetyl-alpha-D-glucosamine biosynthesis; UDP-N-acetyl-alpha-D-glucosamine from N-acetyl-alpha-D-glucosamine 1-phosphate: step 1/1.</text>
</comment>
<comment type="caution">
    <text evidence="20">The sequence shown here is derived from an EMBL/GenBank/DDBJ whole genome shotgun (WGS) entry which is preliminary data.</text>
</comment>
<feature type="region of interest" description="Pyrophosphorylase" evidence="18">
    <location>
        <begin position="1"/>
        <end position="227"/>
    </location>
</feature>
<comment type="similarity">
    <text evidence="3 18">In the N-terminal section; belongs to the N-acetylglucosamine-1-phosphate uridyltransferase family.</text>
</comment>
<feature type="active site" description="Proton acceptor" evidence="18">
    <location>
        <position position="361"/>
    </location>
</feature>
<feature type="binding site" evidence="18">
    <location>
        <position position="438"/>
    </location>
    <ligand>
        <name>acetyl-CoA</name>
        <dbReference type="ChEBI" id="CHEBI:57288"/>
    </ligand>
</feature>
<feature type="binding site" evidence="18">
    <location>
        <position position="375"/>
    </location>
    <ligand>
        <name>UDP-N-acetyl-alpha-D-glucosamine</name>
        <dbReference type="ChEBI" id="CHEBI:57705"/>
    </ligand>
</feature>
<dbReference type="CDD" id="cd03353">
    <property type="entry name" value="LbH_GlmU_C"/>
    <property type="match status" value="1"/>
</dbReference>
<evidence type="ECO:0000256" key="12">
    <source>
        <dbReference type="ARBA" id="ARBA00023268"/>
    </source>
</evidence>
<keyword evidence="11 18" id="KW-0573">Peptidoglycan synthesis</keyword>